<feature type="region of interest" description="Disordered" evidence="1">
    <location>
        <begin position="227"/>
        <end position="282"/>
    </location>
</feature>
<evidence type="ECO:0000313" key="3">
    <source>
        <dbReference type="EMBL" id="GIX83727.1"/>
    </source>
</evidence>
<reference evidence="3 4" key="1">
    <citation type="submission" date="2021-06" db="EMBL/GenBank/DDBJ databases">
        <title>Caerostris extrusa draft genome.</title>
        <authorList>
            <person name="Kono N."/>
            <person name="Arakawa K."/>
        </authorList>
    </citation>
    <scope>NUCLEOTIDE SEQUENCE [LARGE SCALE GENOMIC DNA]</scope>
</reference>
<feature type="chain" id="PRO_5043383030" evidence="2">
    <location>
        <begin position="17"/>
        <end position="282"/>
    </location>
</feature>
<sequence length="282" mass="31006">MCMVVVLSRLLMPSWTVWVVDWGWRLNCDIHGERLTYYLRSMSKCGKKTGETGNFAYEQQNVITQLMAVIKNSGEDPEEYLSTVSDPAVRERLLLKHGGSSDLSESDILGAFGTSEDSKYQGFQYASKYIDPSTASEASRMGGSQSRESCERDIEVDRLSANLHKASTTTSTSSARDVYKTLSSIRNSPLRKRDLGALSADSTSTFDPDSYKLSSYDEFAKVVVAPAPPDRGISEPSDYTDSNYLGHTVEERQKGHALTPVTEISPEYATSDTAGNGEGQKS</sequence>
<gene>
    <name evidence="3" type="primary">AVEN_5455_1</name>
    <name evidence="3" type="ORF">CEXT_607171</name>
</gene>
<dbReference type="AlphaFoldDB" id="A0AAV4NKB1"/>
<keyword evidence="2" id="KW-0732">Signal</keyword>
<name>A0AAV4NKB1_CAEEX</name>
<dbReference type="EMBL" id="BPLR01020898">
    <property type="protein sequence ID" value="GIX83727.1"/>
    <property type="molecule type" value="Genomic_DNA"/>
</dbReference>
<evidence type="ECO:0000256" key="1">
    <source>
        <dbReference type="SAM" id="MobiDB-lite"/>
    </source>
</evidence>
<comment type="caution">
    <text evidence="3">The sequence shown here is derived from an EMBL/GenBank/DDBJ whole genome shotgun (WGS) entry which is preliminary data.</text>
</comment>
<evidence type="ECO:0000256" key="2">
    <source>
        <dbReference type="SAM" id="SignalP"/>
    </source>
</evidence>
<proteinExistence type="predicted"/>
<protein>
    <submittedName>
        <fullName evidence="3">Uncharacterized protein</fullName>
    </submittedName>
</protein>
<accession>A0AAV4NKB1</accession>
<keyword evidence="4" id="KW-1185">Reference proteome</keyword>
<dbReference type="Proteomes" id="UP001054945">
    <property type="component" value="Unassembled WGS sequence"/>
</dbReference>
<feature type="signal peptide" evidence="2">
    <location>
        <begin position="1"/>
        <end position="16"/>
    </location>
</feature>
<organism evidence="3 4">
    <name type="scientific">Caerostris extrusa</name>
    <name type="common">Bark spider</name>
    <name type="synonym">Caerostris bankana</name>
    <dbReference type="NCBI Taxonomy" id="172846"/>
    <lineage>
        <taxon>Eukaryota</taxon>
        <taxon>Metazoa</taxon>
        <taxon>Ecdysozoa</taxon>
        <taxon>Arthropoda</taxon>
        <taxon>Chelicerata</taxon>
        <taxon>Arachnida</taxon>
        <taxon>Araneae</taxon>
        <taxon>Araneomorphae</taxon>
        <taxon>Entelegynae</taxon>
        <taxon>Araneoidea</taxon>
        <taxon>Araneidae</taxon>
        <taxon>Caerostris</taxon>
    </lineage>
</organism>
<evidence type="ECO:0000313" key="4">
    <source>
        <dbReference type="Proteomes" id="UP001054945"/>
    </source>
</evidence>